<feature type="compositionally biased region" description="Basic and acidic residues" evidence="1">
    <location>
        <begin position="1"/>
        <end position="17"/>
    </location>
</feature>
<dbReference type="EMBL" id="CADEAL010004458">
    <property type="protein sequence ID" value="CAB1460071.1"/>
    <property type="molecule type" value="Genomic_DNA"/>
</dbReference>
<name>A0A9N7VXH0_PLEPL</name>
<dbReference type="Proteomes" id="UP001153269">
    <property type="component" value="Unassembled WGS sequence"/>
</dbReference>
<gene>
    <name evidence="2" type="ORF">PLEPLA_LOCUS47908</name>
</gene>
<keyword evidence="3" id="KW-1185">Reference proteome</keyword>
<evidence type="ECO:0000313" key="3">
    <source>
        <dbReference type="Proteomes" id="UP001153269"/>
    </source>
</evidence>
<dbReference type="AlphaFoldDB" id="A0A9N7VXH0"/>
<evidence type="ECO:0000256" key="1">
    <source>
        <dbReference type="SAM" id="MobiDB-lite"/>
    </source>
</evidence>
<sequence>MLNTSERKRITEVEKRQGGRGGASQQTSELVRPPPPVSVHWRRFTMGSAKSFFEPLPHNTEVQCRLCPSARDTTASRRNTGSQTQLETNKAVIDAGQNTATAVTVCRAHFLHRPPPCYFMRAGGVRVCGGGKNHLDSVHRPSLKCLEPSTASTEPTVSLPAKTEPDLPTKS</sequence>
<comment type="caution">
    <text evidence="2">The sequence shown here is derived from an EMBL/GenBank/DDBJ whole genome shotgun (WGS) entry which is preliminary data.</text>
</comment>
<organism evidence="2 3">
    <name type="scientific">Pleuronectes platessa</name>
    <name type="common">European plaice</name>
    <dbReference type="NCBI Taxonomy" id="8262"/>
    <lineage>
        <taxon>Eukaryota</taxon>
        <taxon>Metazoa</taxon>
        <taxon>Chordata</taxon>
        <taxon>Craniata</taxon>
        <taxon>Vertebrata</taxon>
        <taxon>Euteleostomi</taxon>
        <taxon>Actinopterygii</taxon>
        <taxon>Neopterygii</taxon>
        <taxon>Teleostei</taxon>
        <taxon>Neoteleostei</taxon>
        <taxon>Acanthomorphata</taxon>
        <taxon>Carangaria</taxon>
        <taxon>Pleuronectiformes</taxon>
        <taxon>Pleuronectoidei</taxon>
        <taxon>Pleuronectidae</taxon>
        <taxon>Pleuronectes</taxon>
    </lineage>
</organism>
<accession>A0A9N7VXH0</accession>
<feature type="region of interest" description="Disordered" evidence="1">
    <location>
        <begin position="1"/>
        <end position="37"/>
    </location>
</feature>
<reference evidence="2" key="1">
    <citation type="submission" date="2020-03" db="EMBL/GenBank/DDBJ databases">
        <authorList>
            <person name="Weist P."/>
        </authorList>
    </citation>
    <scope>NUCLEOTIDE SEQUENCE</scope>
</reference>
<protein>
    <submittedName>
        <fullName evidence="2">Uncharacterized protein</fullName>
    </submittedName>
</protein>
<proteinExistence type="predicted"/>
<feature type="region of interest" description="Disordered" evidence="1">
    <location>
        <begin position="146"/>
        <end position="171"/>
    </location>
</feature>
<evidence type="ECO:0000313" key="2">
    <source>
        <dbReference type="EMBL" id="CAB1460071.1"/>
    </source>
</evidence>